<dbReference type="PANTHER" id="PTHR34686">
    <property type="entry name" value="MATERNAL EFFECT EMBRYO ARREST PROTEIN"/>
    <property type="match status" value="1"/>
</dbReference>
<proteinExistence type="predicted"/>
<accession>A0A835RDV6</accession>
<protein>
    <submittedName>
        <fullName evidence="2">Uncharacterized protein</fullName>
    </submittedName>
</protein>
<organism evidence="2 3">
    <name type="scientific">Vanilla planifolia</name>
    <name type="common">Vanilla</name>
    <dbReference type="NCBI Taxonomy" id="51239"/>
    <lineage>
        <taxon>Eukaryota</taxon>
        <taxon>Viridiplantae</taxon>
        <taxon>Streptophyta</taxon>
        <taxon>Embryophyta</taxon>
        <taxon>Tracheophyta</taxon>
        <taxon>Spermatophyta</taxon>
        <taxon>Magnoliopsida</taxon>
        <taxon>Liliopsida</taxon>
        <taxon>Asparagales</taxon>
        <taxon>Orchidaceae</taxon>
        <taxon>Vanilloideae</taxon>
        <taxon>Vanilleae</taxon>
        <taxon>Vanilla</taxon>
    </lineage>
</organism>
<evidence type="ECO:0000256" key="1">
    <source>
        <dbReference type="SAM" id="MobiDB-lite"/>
    </source>
</evidence>
<gene>
    <name evidence="2" type="ORF">HPP92_012206</name>
</gene>
<dbReference type="Proteomes" id="UP000639772">
    <property type="component" value="Unassembled WGS sequence"/>
</dbReference>
<dbReference type="OrthoDB" id="1918800at2759"/>
<evidence type="ECO:0000313" key="3">
    <source>
        <dbReference type="Proteomes" id="UP000639772"/>
    </source>
</evidence>
<name>A0A835RDV6_VANPL</name>
<comment type="caution">
    <text evidence="2">The sequence shown here is derived from an EMBL/GenBank/DDBJ whole genome shotgun (WGS) entry which is preliminary data.</text>
</comment>
<sequence length="142" mass="16148">MARPERSDAHLPPEEARRIEDEARRYYEEMKPKRHPKPARSDPSIDDVTEGEGLIYEGGEVVDDYIETAYCVRLQVIDKQHHTTGTGFIKMDKPNGSDLNLKPISTNVSQASCKWNPATNDWVPEANQQMIPVSRKPNRSDS</sequence>
<evidence type="ECO:0000313" key="2">
    <source>
        <dbReference type="EMBL" id="KAG0484122.1"/>
    </source>
</evidence>
<feature type="region of interest" description="Disordered" evidence="1">
    <location>
        <begin position="1"/>
        <end position="50"/>
    </location>
</feature>
<feature type="compositionally biased region" description="Basic and acidic residues" evidence="1">
    <location>
        <begin position="1"/>
        <end position="31"/>
    </location>
</feature>
<dbReference type="PANTHER" id="PTHR34686:SF5">
    <property type="entry name" value="OS05G0451300 PROTEIN"/>
    <property type="match status" value="1"/>
</dbReference>
<dbReference type="AlphaFoldDB" id="A0A835RDV6"/>
<reference evidence="2 3" key="1">
    <citation type="journal article" date="2020" name="Nat. Food">
        <title>A phased Vanilla planifolia genome enables genetic improvement of flavour and production.</title>
        <authorList>
            <person name="Hasing T."/>
            <person name="Tang H."/>
            <person name="Brym M."/>
            <person name="Khazi F."/>
            <person name="Huang T."/>
            <person name="Chambers A.H."/>
        </authorList>
    </citation>
    <scope>NUCLEOTIDE SEQUENCE [LARGE SCALE GENOMIC DNA]</scope>
    <source>
        <tissue evidence="2">Leaf</tissue>
    </source>
</reference>
<dbReference type="EMBL" id="JADCNM010000005">
    <property type="protein sequence ID" value="KAG0484122.1"/>
    <property type="molecule type" value="Genomic_DNA"/>
</dbReference>